<dbReference type="AlphaFoldDB" id="A0AAU9Y0L8"/>
<evidence type="ECO:0000313" key="3">
    <source>
        <dbReference type="Proteomes" id="UP001159428"/>
    </source>
</evidence>
<dbReference type="Proteomes" id="UP001159428">
    <property type="component" value="Unassembled WGS sequence"/>
</dbReference>
<accession>A0AAU9Y0L8</accession>
<gene>
    <name evidence="2" type="ORF">PMEA_00034078</name>
</gene>
<dbReference type="EMBL" id="CALNXJ010000083">
    <property type="protein sequence ID" value="CAH3162178.1"/>
    <property type="molecule type" value="Genomic_DNA"/>
</dbReference>
<dbReference type="Pfam" id="PF14770">
    <property type="entry name" value="TMEM18"/>
    <property type="match status" value="1"/>
</dbReference>
<evidence type="ECO:0000313" key="2">
    <source>
        <dbReference type="EMBL" id="CAH3162178.1"/>
    </source>
</evidence>
<sequence>MKQHFSLHGDKWIPTKQIDSMWEFVKAVDWTEHWLIGLIVFHTATFLCVICTRKYTNFQIVLFLLLLGLAFASEQINTLGAQHWRTFAKEQYFDSAGLFITVVYSGPILLNCFVLTYCCCCCCYYYLVHSISSPKLNSTLSGKWLYNVLSSVFCPLDRIYCLFLLVLLDNETLLLYFKVSWLWTAWKMMIVVKRGQLKELKKKEREEKKSQ</sequence>
<keyword evidence="3" id="KW-1185">Reference proteome</keyword>
<dbReference type="InterPro" id="IPR026721">
    <property type="entry name" value="TMEM18"/>
</dbReference>
<comment type="caution">
    <text evidence="2">The sequence shown here is derived from an EMBL/GenBank/DDBJ whole genome shotgun (WGS) entry which is preliminary data.</text>
</comment>
<keyword evidence="1" id="KW-0812">Transmembrane</keyword>
<keyword evidence="1" id="KW-0472">Membrane</keyword>
<protein>
    <recommendedName>
        <fullName evidence="4">Transmembrane protein 18</fullName>
    </recommendedName>
</protein>
<feature type="transmembrane region" description="Helical" evidence="1">
    <location>
        <begin position="58"/>
        <end position="76"/>
    </location>
</feature>
<name>A0AAU9Y0L8_9CNID</name>
<feature type="transmembrane region" description="Helical" evidence="1">
    <location>
        <begin position="33"/>
        <end position="51"/>
    </location>
</feature>
<evidence type="ECO:0008006" key="4">
    <source>
        <dbReference type="Google" id="ProtNLM"/>
    </source>
</evidence>
<proteinExistence type="predicted"/>
<feature type="transmembrane region" description="Helical" evidence="1">
    <location>
        <begin position="96"/>
        <end position="127"/>
    </location>
</feature>
<organism evidence="2 3">
    <name type="scientific">Pocillopora meandrina</name>
    <dbReference type="NCBI Taxonomy" id="46732"/>
    <lineage>
        <taxon>Eukaryota</taxon>
        <taxon>Metazoa</taxon>
        <taxon>Cnidaria</taxon>
        <taxon>Anthozoa</taxon>
        <taxon>Hexacorallia</taxon>
        <taxon>Scleractinia</taxon>
        <taxon>Astrocoeniina</taxon>
        <taxon>Pocilloporidae</taxon>
        <taxon>Pocillopora</taxon>
    </lineage>
</organism>
<reference evidence="2 3" key="1">
    <citation type="submission" date="2022-05" db="EMBL/GenBank/DDBJ databases">
        <authorList>
            <consortium name="Genoscope - CEA"/>
            <person name="William W."/>
        </authorList>
    </citation>
    <scope>NUCLEOTIDE SEQUENCE [LARGE SCALE GENOMIC DNA]</scope>
</reference>
<evidence type="ECO:0000256" key="1">
    <source>
        <dbReference type="SAM" id="Phobius"/>
    </source>
</evidence>
<keyword evidence="1" id="KW-1133">Transmembrane helix</keyword>